<protein>
    <recommendedName>
        <fullName evidence="3">Peroxiredoxin</fullName>
    </recommendedName>
</protein>
<evidence type="ECO:0008006" key="3">
    <source>
        <dbReference type="Google" id="ProtNLM"/>
    </source>
</evidence>
<dbReference type="AlphaFoldDB" id="A0A9X3J3I8"/>
<organism evidence="1 2">
    <name type="scientific">Nannocystis pusilla</name>
    <dbReference type="NCBI Taxonomy" id="889268"/>
    <lineage>
        <taxon>Bacteria</taxon>
        <taxon>Pseudomonadati</taxon>
        <taxon>Myxococcota</taxon>
        <taxon>Polyangia</taxon>
        <taxon>Nannocystales</taxon>
        <taxon>Nannocystaceae</taxon>
        <taxon>Nannocystis</taxon>
    </lineage>
</organism>
<dbReference type="Proteomes" id="UP001150924">
    <property type="component" value="Unassembled WGS sequence"/>
</dbReference>
<evidence type="ECO:0000313" key="2">
    <source>
        <dbReference type="Proteomes" id="UP001150924"/>
    </source>
</evidence>
<sequence length="53" mass="5844">MTLRLGDTAPNFQADTTHGPIDFYQWKGDMGHPVLAPETSRRCARPSSATPRS</sequence>
<keyword evidence="2" id="KW-1185">Reference proteome</keyword>
<evidence type="ECO:0000313" key="1">
    <source>
        <dbReference type="EMBL" id="MCY1013826.1"/>
    </source>
</evidence>
<proteinExistence type="predicted"/>
<dbReference type="EMBL" id="JAPNKE010000002">
    <property type="protein sequence ID" value="MCY1013826.1"/>
    <property type="molecule type" value="Genomic_DNA"/>
</dbReference>
<name>A0A9X3J3I8_9BACT</name>
<comment type="caution">
    <text evidence="1">The sequence shown here is derived from an EMBL/GenBank/DDBJ whole genome shotgun (WGS) entry which is preliminary data.</text>
</comment>
<gene>
    <name evidence="1" type="ORF">OV079_51545</name>
</gene>
<accession>A0A9X3J3I8</accession>
<reference evidence="1" key="1">
    <citation type="submission" date="2022-11" db="EMBL/GenBank/DDBJ databases">
        <title>Minimal conservation of predation-associated metabolite biosynthetic gene clusters underscores biosynthetic potential of Myxococcota including descriptions for ten novel species: Archangium lansinium sp. nov., Myxococcus landrumus sp. nov., Nannocystis bai.</title>
        <authorList>
            <person name="Ahearne A."/>
            <person name="Stevens C."/>
            <person name="Phillips K."/>
        </authorList>
    </citation>
    <scope>NUCLEOTIDE SEQUENCE</scope>
    <source>
        <strain evidence="1">Na p29</strain>
    </source>
</reference>